<evidence type="ECO:0000256" key="3">
    <source>
        <dbReference type="ARBA" id="ARBA00012027"/>
    </source>
</evidence>
<evidence type="ECO:0000259" key="8">
    <source>
        <dbReference type="Pfam" id="PF13091"/>
    </source>
</evidence>
<evidence type="ECO:0000313" key="10">
    <source>
        <dbReference type="Proteomes" id="UP000683575"/>
    </source>
</evidence>
<dbReference type="EC" id="3.1.4.4" evidence="3"/>
<proteinExistence type="inferred from homology"/>
<dbReference type="PANTHER" id="PTHR43856">
    <property type="entry name" value="CARDIOLIPIN HYDROLASE"/>
    <property type="match status" value="1"/>
</dbReference>
<evidence type="ECO:0000256" key="5">
    <source>
        <dbReference type="ARBA" id="ARBA00022963"/>
    </source>
</evidence>
<dbReference type="InterPro" id="IPR025202">
    <property type="entry name" value="PLD-like_dom"/>
</dbReference>
<feature type="signal peptide" evidence="7">
    <location>
        <begin position="1"/>
        <end position="20"/>
    </location>
</feature>
<dbReference type="KEGG" id="nps:KRR39_13460"/>
<evidence type="ECO:0000256" key="7">
    <source>
        <dbReference type="SAM" id="SignalP"/>
    </source>
</evidence>
<dbReference type="GO" id="GO:0016891">
    <property type="term" value="F:RNA endonuclease activity producing 5'-phosphomonoesters, hydrolytic mechanism"/>
    <property type="evidence" value="ECO:0007669"/>
    <property type="project" value="TreeGrafter"/>
</dbReference>
<evidence type="ECO:0000256" key="1">
    <source>
        <dbReference type="ARBA" id="ARBA00000798"/>
    </source>
</evidence>
<evidence type="ECO:0000313" key="9">
    <source>
        <dbReference type="EMBL" id="QWZ06576.1"/>
    </source>
</evidence>
<dbReference type="Proteomes" id="UP000683575">
    <property type="component" value="Chromosome"/>
</dbReference>
<keyword evidence="10" id="KW-1185">Reference proteome</keyword>
<dbReference type="GO" id="GO:0016042">
    <property type="term" value="P:lipid catabolic process"/>
    <property type="evidence" value="ECO:0007669"/>
    <property type="project" value="UniProtKB-KW"/>
</dbReference>
<protein>
    <recommendedName>
        <fullName evidence="3">phospholipase D</fullName>
        <ecNumber evidence="3">3.1.4.4</ecNumber>
    </recommendedName>
</protein>
<keyword evidence="4" id="KW-0378">Hydrolase</keyword>
<dbReference type="GO" id="GO:0004630">
    <property type="term" value="F:phospholipase D activity"/>
    <property type="evidence" value="ECO:0007669"/>
    <property type="project" value="UniProtKB-EC"/>
</dbReference>
<dbReference type="CDD" id="cd00138">
    <property type="entry name" value="PLDc_SF"/>
    <property type="match status" value="1"/>
</dbReference>
<name>A0A975XYN4_9ACTN</name>
<evidence type="ECO:0000256" key="2">
    <source>
        <dbReference type="ARBA" id="ARBA00008664"/>
    </source>
</evidence>
<dbReference type="AlphaFoldDB" id="A0A975XYN4"/>
<evidence type="ECO:0000256" key="6">
    <source>
        <dbReference type="ARBA" id="ARBA00023098"/>
    </source>
</evidence>
<dbReference type="Pfam" id="PF13091">
    <property type="entry name" value="PLDc_2"/>
    <property type="match status" value="1"/>
</dbReference>
<evidence type="ECO:0000256" key="4">
    <source>
        <dbReference type="ARBA" id="ARBA00022801"/>
    </source>
</evidence>
<dbReference type="PANTHER" id="PTHR43856:SF1">
    <property type="entry name" value="MITOCHONDRIAL CARDIOLIPIN HYDROLASE"/>
    <property type="match status" value="1"/>
</dbReference>
<keyword evidence="5" id="KW-0442">Lipid degradation</keyword>
<comment type="catalytic activity">
    <reaction evidence="1">
        <text>a 1,2-diacyl-sn-glycero-3-phosphocholine + H2O = a 1,2-diacyl-sn-glycero-3-phosphate + choline + H(+)</text>
        <dbReference type="Rhea" id="RHEA:14445"/>
        <dbReference type="ChEBI" id="CHEBI:15354"/>
        <dbReference type="ChEBI" id="CHEBI:15377"/>
        <dbReference type="ChEBI" id="CHEBI:15378"/>
        <dbReference type="ChEBI" id="CHEBI:57643"/>
        <dbReference type="ChEBI" id="CHEBI:58608"/>
        <dbReference type="EC" id="3.1.4.4"/>
    </reaction>
</comment>
<organism evidence="9 10">
    <name type="scientific">Nocardioides panacis</name>
    <dbReference type="NCBI Taxonomy" id="2849501"/>
    <lineage>
        <taxon>Bacteria</taxon>
        <taxon>Bacillati</taxon>
        <taxon>Actinomycetota</taxon>
        <taxon>Actinomycetes</taxon>
        <taxon>Propionibacteriales</taxon>
        <taxon>Nocardioidaceae</taxon>
        <taxon>Nocardioides</taxon>
    </lineage>
</organism>
<dbReference type="EMBL" id="CP077062">
    <property type="protein sequence ID" value="QWZ06576.1"/>
    <property type="molecule type" value="Genomic_DNA"/>
</dbReference>
<keyword evidence="6" id="KW-0443">Lipid metabolism</keyword>
<feature type="chain" id="PRO_5037974811" description="phospholipase D" evidence="7">
    <location>
        <begin position="21"/>
        <end position="383"/>
    </location>
</feature>
<reference evidence="9" key="1">
    <citation type="submission" date="2021-06" db="EMBL/GenBank/DDBJ databases">
        <title>Complete genome sequence of Nocardioides sp. G188.</title>
        <authorList>
            <person name="Im W.-T."/>
        </authorList>
    </citation>
    <scope>NUCLEOTIDE SEQUENCE</scope>
    <source>
        <strain evidence="9">G188</strain>
    </source>
</reference>
<gene>
    <name evidence="9" type="ORF">KRR39_13460</name>
</gene>
<keyword evidence="7" id="KW-0732">Signal</keyword>
<accession>A0A975XYN4</accession>
<sequence length="383" mass="43145">MLRRLGVALAFVLLTTGATAGSAAAWQPDPGAHFNDPWGRTAAQARLVRTFVAAVNHAHRGSTIRVAAYSNDRKDIADALIRAHRRGVHVQMLLNDNFTSRQTRRIQRALGSDVSKASFLRICVRSCRGKRGNLHSKFYLFSQTGTTRWTTMMGSANLTGNGVKIQWNDMYTVNANRPMYDVYSRVFDQMKRDRPLPHPFRTATVRGAYTTNVYPRYDTTRSDDPIMRRLDQVRCHGAAGGTGIGDRTLIRISMYGWNGVRGRYLADKVAALSWAGCNIRVLHSDGGGYVVGTLRANGVNVRTASYDRNRNGTVDLYTHEKYMILSGRYGAKAGWHVWTGSQNWSDIALNGDEVTMHIPRRGAFYEYRKNFDFIWKHHSHRVG</sequence>
<dbReference type="InterPro" id="IPR051406">
    <property type="entry name" value="PLD_domain"/>
</dbReference>
<comment type="similarity">
    <text evidence="2">Belongs to the phospholipase D family.</text>
</comment>
<feature type="domain" description="Phospholipase D-like" evidence="8">
    <location>
        <begin position="54"/>
        <end position="190"/>
    </location>
</feature>
<dbReference type="RefSeq" id="WP_216937591.1">
    <property type="nucleotide sequence ID" value="NZ_CP077062.1"/>
</dbReference>